<keyword evidence="4" id="KW-1185">Reference proteome</keyword>
<evidence type="ECO:0000256" key="1">
    <source>
        <dbReference type="SAM" id="MobiDB-lite"/>
    </source>
</evidence>
<accession>A0A6G6Y8N0</accession>
<feature type="compositionally biased region" description="Basic and acidic residues" evidence="1">
    <location>
        <begin position="157"/>
        <end position="174"/>
    </location>
</feature>
<sequence>MILAMTSAALLSAAAVAPADADPDWRVVTASVNDRQMMLQWVDRGSIARPDANIRTAWTYFVTMSDAIHARAQFDCAARRWEIDRISVEFPDGTVTEVPGSSGWKDVPYDRPIGRVLDFVCSGGTSATDLELAIAEGTPVAASREVLQQYAERAVARRENARRETQAETREGKPRAQQPQARNATAG</sequence>
<evidence type="ECO:0000313" key="3">
    <source>
        <dbReference type="EMBL" id="QIG81285.1"/>
    </source>
</evidence>
<name>A0A6G6Y8N0_9SPHN</name>
<feature type="compositionally biased region" description="Polar residues" evidence="1">
    <location>
        <begin position="177"/>
        <end position="187"/>
    </location>
</feature>
<organism evidence="3 4">
    <name type="scientific">Stakelama tenebrarum</name>
    <dbReference type="NCBI Taxonomy" id="2711215"/>
    <lineage>
        <taxon>Bacteria</taxon>
        <taxon>Pseudomonadati</taxon>
        <taxon>Pseudomonadota</taxon>
        <taxon>Alphaproteobacteria</taxon>
        <taxon>Sphingomonadales</taxon>
        <taxon>Sphingomonadaceae</taxon>
        <taxon>Stakelama</taxon>
    </lineage>
</organism>
<keyword evidence="2" id="KW-0732">Signal</keyword>
<dbReference type="RefSeq" id="WP_165328211.1">
    <property type="nucleotide sequence ID" value="NZ_CP049109.1"/>
</dbReference>
<evidence type="ECO:0000313" key="4">
    <source>
        <dbReference type="Proteomes" id="UP000501568"/>
    </source>
</evidence>
<feature type="region of interest" description="Disordered" evidence="1">
    <location>
        <begin position="157"/>
        <end position="187"/>
    </location>
</feature>
<reference evidence="3 4" key="1">
    <citation type="submission" date="2020-02" db="EMBL/GenBank/DDBJ databases">
        <authorList>
            <person name="Zheng R.K."/>
            <person name="Sun C.M."/>
        </authorList>
    </citation>
    <scope>NUCLEOTIDE SEQUENCE [LARGE SCALE GENOMIC DNA]</scope>
    <source>
        <strain evidence="4">zrk23</strain>
    </source>
</reference>
<protein>
    <submittedName>
        <fullName evidence="3">Uncharacterized protein</fullName>
    </submittedName>
</protein>
<dbReference type="KEGG" id="spzr:G5C33_16855"/>
<dbReference type="EMBL" id="CP049109">
    <property type="protein sequence ID" value="QIG81285.1"/>
    <property type="molecule type" value="Genomic_DNA"/>
</dbReference>
<dbReference type="Proteomes" id="UP000501568">
    <property type="component" value="Chromosome"/>
</dbReference>
<dbReference type="AlphaFoldDB" id="A0A6G6Y8N0"/>
<feature type="signal peptide" evidence="2">
    <location>
        <begin position="1"/>
        <end position="21"/>
    </location>
</feature>
<proteinExistence type="predicted"/>
<evidence type="ECO:0000256" key="2">
    <source>
        <dbReference type="SAM" id="SignalP"/>
    </source>
</evidence>
<feature type="chain" id="PRO_5026263113" evidence="2">
    <location>
        <begin position="22"/>
        <end position="187"/>
    </location>
</feature>
<gene>
    <name evidence="3" type="ORF">G5C33_16855</name>
</gene>